<keyword evidence="6" id="KW-0029">Amino-acid transport</keyword>
<feature type="transmembrane region" description="Helical" evidence="10">
    <location>
        <begin position="195"/>
        <end position="216"/>
    </location>
</feature>
<feature type="transmembrane region" description="Helical" evidence="10">
    <location>
        <begin position="142"/>
        <end position="166"/>
    </location>
</feature>
<comment type="subcellular location">
    <subcellularLocation>
        <location evidence="1">Cell membrane</location>
        <topology evidence="1">Multi-pass membrane protein</topology>
    </subcellularLocation>
</comment>
<keyword evidence="5 10" id="KW-0812">Transmembrane</keyword>
<dbReference type="Pfam" id="PF02653">
    <property type="entry name" value="BPD_transp_2"/>
    <property type="match status" value="1"/>
</dbReference>
<name>A0A1G2QI48_9BACT</name>
<dbReference type="GO" id="GO:0015190">
    <property type="term" value="F:L-leucine transmembrane transporter activity"/>
    <property type="evidence" value="ECO:0007669"/>
    <property type="project" value="TreeGrafter"/>
</dbReference>
<evidence type="ECO:0000256" key="4">
    <source>
        <dbReference type="ARBA" id="ARBA00022519"/>
    </source>
</evidence>
<evidence type="ECO:0000256" key="2">
    <source>
        <dbReference type="ARBA" id="ARBA00022448"/>
    </source>
</evidence>
<dbReference type="GO" id="GO:0042941">
    <property type="term" value="P:D-alanine transmembrane transport"/>
    <property type="evidence" value="ECO:0007669"/>
    <property type="project" value="TreeGrafter"/>
</dbReference>
<feature type="transmembrane region" description="Helical" evidence="10">
    <location>
        <begin position="32"/>
        <end position="51"/>
    </location>
</feature>
<dbReference type="EMBL" id="MHTK01000006">
    <property type="protein sequence ID" value="OHA59702.1"/>
    <property type="molecule type" value="Genomic_DNA"/>
</dbReference>
<accession>A0A1G2QI48</accession>
<dbReference type="PANTHER" id="PTHR11795">
    <property type="entry name" value="BRANCHED-CHAIN AMINO ACID TRANSPORT SYSTEM PERMEASE PROTEIN LIVH"/>
    <property type="match status" value="1"/>
</dbReference>
<feature type="transmembrane region" description="Helical" evidence="10">
    <location>
        <begin position="6"/>
        <end position="27"/>
    </location>
</feature>
<keyword evidence="8 10" id="KW-0472">Membrane</keyword>
<dbReference type="Proteomes" id="UP000177838">
    <property type="component" value="Unassembled WGS sequence"/>
</dbReference>
<keyword evidence="4" id="KW-0997">Cell inner membrane</keyword>
<evidence type="ECO:0000256" key="3">
    <source>
        <dbReference type="ARBA" id="ARBA00022475"/>
    </source>
</evidence>
<dbReference type="InterPro" id="IPR001851">
    <property type="entry name" value="ABC_transp_permease"/>
</dbReference>
<feature type="transmembrane region" description="Helical" evidence="10">
    <location>
        <begin position="94"/>
        <end position="114"/>
    </location>
</feature>
<evidence type="ECO:0000256" key="10">
    <source>
        <dbReference type="SAM" id="Phobius"/>
    </source>
</evidence>
<proteinExistence type="inferred from homology"/>
<dbReference type="PANTHER" id="PTHR11795:SF371">
    <property type="entry name" value="HIGH-AFFINITY BRANCHED-CHAIN AMINO ACID TRANSPORT SYSTEM PERMEASE PROTEIN LIVH"/>
    <property type="match status" value="1"/>
</dbReference>
<feature type="transmembrane region" description="Helical" evidence="10">
    <location>
        <begin position="228"/>
        <end position="257"/>
    </location>
</feature>
<evidence type="ECO:0000256" key="7">
    <source>
        <dbReference type="ARBA" id="ARBA00022989"/>
    </source>
</evidence>
<evidence type="ECO:0000313" key="11">
    <source>
        <dbReference type="EMBL" id="OHA59702.1"/>
    </source>
</evidence>
<feature type="transmembrane region" description="Helical" evidence="10">
    <location>
        <begin position="57"/>
        <end position="82"/>
    </location>
</feature>
<sequence>MLPQLIMNSIIAGAIYSLIALGFNLIYSTVKFFDLGYGALTAVGGYSVFWLSKEMGLPLVASIIAGAAVAGLVGMVISRLVYHPLRHRRSSSMVMLVASLGAFTALQAIIAIIFTSQFQTLTAGGRTNRIFELSWPGLESSAVITGVQLAILISGLAIMLLLGALLKWTKLGKAIKAVADDEEVAKIVGINTDRIVMIVFFIGSAIAGLAGILVGLDTGIEPTMGLSLLLKGVVAAIVGGIGNVYGGVLGAFLLGFVENFGIWHISGEWKDAIAFALLIIFLLFRPQGILKR</sequence>
<dbReference type="AlphaFoldDB" id="A0A1G2QI48"/>
<reference evidence="11 12" key="1">
    <citation type="journal article" date="2016" name="Nat. Commun.">
        <title>Thousands of microbial genomes shed light on interconnected biogeochemical processes in an aquifer system.</title>
        <authorList>
            <person name="Anantharaman K."/>
            <person name="Brown C.T."/>
            <person name="Hug L.A."/>
            <person name="Sharon I."/>
            <person name="Castelle C.J."/>
            <person name="Probst A.J."/>
            <person name="Thomas B.C."/>
            <person name="Singh A."/>
            <person name="Wilkins M.J."/>
            <person name="Karaoz U."/>
            <person name="Brodie E.L."/>
            <person name="Williams K.H."/>
            <person name="Hubbard S.S."/>
            <person name="Banfield J.F."/>
        </authorList>
    </citation>
    <scope>NUCLEOTIDE SEQUENCE [LARGE SCALE GENOMIC DNA]</scope>
</reference>
<feature type="transmembrane region" description="Helical" evidence="10">
    <location>
        <begin position="269"/>
        <end position="286"/>
    </location>
</feature>
<dbReference type="GO" id="GO:0015192">
    <property type="term" value="F:L-phenylalanine transmembrane transporter activity"/>
    <property type="evidence" value="ECO:0007669"/>
    <property type="project" value="TreeGrafter"/>
</dbReference>
<dbReference type="GO" id="GO:0015188">
    <property type="term" value="F:L-isoleucine transmembrane transporter activity"/>
    <property type="evidence" value="ECO:0007669"/>
    <property type="project" value="TreeGrafter"/>
</dbReference>
<dbReference type="GO" id="GO:1903806">
    <property type="term" value="P:L-isoleucine import across plasma membrane"/>
    <property type="evidence" value="ECO:0007669"/>
    <property type="project" value="TreeGrafter"/>
</dbReference>
<keyword evidence="3" id="KW-1003">Cell membrane</keyword>
<dbReference type="CDD" id="cd06582">
    <property type="entry name" value="TM_PBP1_LivH_like"/>
    <property type="match status" value="1"/>
</dbReference>
<evidence type="ECO:0008006" key="13">
    <source>
        <dbReference type="Google" id="ProtNLM"/>
    </source>
</evidence>
<keyword evidence="7 10" id="KW-1133">Transmembrane helix</keyword>
<evidence type="ECO:0000313" key="12">
    <source>
        <dbReference type="Proteomes" id="UP000177838"/>
    </source>
</evidence>
<evidence type="ECO:0000256" key="9">
    <source>
        <dbReference type="ARBA" id="ARBA00037998"/>
    </source>
</evidence>
<comment type="similarity">
    <text evidence="9">Belongs to the binding-protein-dependent transport system permease family. LivHM subfamily.</text>
</comment>
<dbReference type="GO" id="GO:0015808">
    <property type="term" value="P:L-alanine transport"/>
    <property type="evidence" value="ECO:0007669"/>
    <property type="project" value="TreeGrafter"/>
</dbReference>
<evidence type="ECO:0000256" key="1">
    <source>
        <dbReference type="ARBA" id="ARBA00004651"/>
    </source>
</evidence>
<evidence type="ECO:0000256" key="8">
    <source>
        <dbReference type="ARBA" id="ARBA00023136"/>
    </source>
</evidence>
<dbReference type="STRING" id="1802439.A2589_01885"/>
<dbReference type="InterPro" id="IPR052157">
    <property type="entry name" value="BCAA_transport_permease"/>
</dbReference>
<comment type="caution">
    <text evidence="11">The sequence shown here is derived from an EMBL/GenBank/DDBJ whole genome shotgun (WGS) entry which is preliminary data.</text>
</comment>
<keyword evidence="2" id="KW-0813">Transport</keyword>
<evidence type="ECO:0000256" key="5">
    <source>
        <dbReference type="ARBA" id="ARBA00022692"/>
    </source>
</evidence>
<dbReference type="GO" id="GO:0005304">
    <property type="term" value="F:L-valine transmembrane transporter activity"/>
    <property type="evidence" value="ECO:0007669"/>
    <property type="project" value="TreeGrafter"/>
</dbReference>
<protein>
    <recommendedName>
        <fullName evidence="13">ABC transporter permease</fullName>
    </recommendedName>
</protein>
<gene>
    <name evidence="11" type="ORF">A2589_01885</name>
</gene>
<dbReference type="GO" id="GO:0005886">
    <property type="term" value="C:plasma membrane"/>
    <property type="evidence" value="ECO:0007669"/>
    <property type="project" value="UniProtKB-SubCell"/>
</dbReference>
<organism evidence="11 12">
    <name type="scientific">Candidatus Vogelbacteria bacterium RIFOXYD1_FULL_46_19</name>
    <dbReference type="NCBI Taxonomy" id="1802439"/>
    <lineage>
        <taxon>Bacteria</taxon>
        <taxon>Candidatus Vogeliibacteriota</taxon>
    </lineage>
</organism>
<evidence type="ECO:0000256" key="6">
    <source>
        <dbReference type="ARBA" id="ARBA00022970"/>
    </source>
</evidence>